<dbReference type="SUPFAM" id="SSF51905">
    <property type="entry name" value="FAD/NAD(P)-binding domain"/>
    <property type="match status" value="1"/>
</dbReference>
<dbReference type="InterPro" id="IPR036188">
    <property type="entry name" value="FAD/NAD-bd_sf"/>
</dbReference>
<feature type="domain" description="Styrene monooxygenase StyA putative substrate binding" evidence="1">
    <location>
        <begin position="152"/>
        <end position="266"/>
    </location>
</feature>
<comment type="caution">
    <text evidence="2">The sequence shown here is derived from an EMBL/GenBank/DDBJ whole genome shotgun (WGS) entry which is preliminary data.</text>
</comment>
<organism evidence="2 3">
    <name type="scientific">Williamsia serinedens</name>
    <dbReference type="NCBI Taxonomy" id="391736"/>
    <lineage>
        <taxon>Bacteria</taxon>
        <taxon>Bacillati</taxon>
        <taxon>Actinomycetota</taxon>
        <taxon>Actinomycetes</taxon>
        <taxon>Mycobacteriales</taxon>
        <taxon>Nocardiaceae</taxon>
        <taxon>Williamsia</taxon>
    </lineage>
</organism>
<proteinExistence type="predicted"/>
<dbReference type="RefSeq" id="WP_253655583.1">
    <property type="nucleotide sequence ID" value="NZ_BAAAOE010000005.1"/>
</dbReference>
<evidence type="ECO:0000259" key="1">
    <source>
        <dbReference type="Pfam" id="PF17885"/>
    </source>
</evidence>
<dbReference type="Proteomes" id="UP001205740">
    <property type="component" value="Unassembled WGS sequence"/>
</dbReference>
<dbReference type="EMBL" id="JAMTCG010000006">
    <property type="protein sequence ID" value="MCP2161998.1"/>
    <property type="molecule type" value="Genomic_DNA"/>
</dbReference>
<accession>A0ABT1H434</accession>
<sequence>MASTTRSAAVIGAGIAGTTAALGLVDAGFDVTLYSDRDRRSLRDDVPPTGTAVLFGKSKDYDASIIEDLYSVGNTSGISARLYAGDGADRAQVLEFNPDFHYDTQAVDVRLRSDDRLGRFLERGGRFEVRSVDPTVLDEIAGSHDLTLVATGKGGLAQLFGVDESRTVYDRPQRHLLQIVLKGLDQGEDVFAYRNREGGKHDLYNLDADNGEAWLGPYLHKDEGVTWAFLGFAKPEGQWVDRFAGATDRESARQIVLDLYRDYFPHDLPEVEKLEIVESDEKSWAKGAVTPVVRNATATTASGHVVAAIGDTAIAVDPVAGQGAQNALVQVSELVRAAAAHDGPFTADWLSERFEEFWELRGHAAVEVTRLFLGHPDYAEHLELAFPAAAVNTDIASALFGLLSDPNPLLTLKTRDDILGFISAVAGEPAEDVLAKFSPAGDFTRAEPVPA</sequence>
<evidence type="ECO:0000313" key="3">
    <source>
        <dbReference type="Proteomes" id="UP001205740"/>
    </source>
</evidence>
<dbReference type="Pfam" id="PF17885">
    <property type="entry name" value="Smoa_sbd"/>
    <property type="match status" value="1"/>
</dbReference>
<dbReference type="InterPro" id="IPR041654">
    <property type="entry name" value="StyA_sbd"/>
</dbReference>
<keyword evidence="3" id="KW-1185">Reference proteome</keyword>
<dbReference type="Gene3D" id="3.50.50.60">
    <property type="entry name" value="FAD/NAD(P)-binding domain"/>
    <property type="match status" value="3"/>
</dbReference>
<gene>
    <name evidence="2" type="ORF">LX12_003202</name>
</gene>
<evidence type="ECO:0000313" key="2">
    <source>
        <dbReference type="EMBL" id="MCP2161998.1"/>
    </source>
</evidence>
<reference evidence="2 3" key="1">
    <citation type="submission" date="2022-06" db="EMBL/GenBank/DDBJ databases">
        <title>Genomic Encyclopedia of Archaeal and Bacterial Type Strains, Phase II (KMG-II): from individual species to whole genera.</title>
        <authorList>
            <person name="Goeker M."/>
        </authorList>
    </citation>
    <scope>NUCLEOTIDE SEQUENCE [LARGE SCALE GENOMIC DNA]</scope>
    <source>
        <strain evidence="2 3">DSM 45037</strain>
    </source>
</reference>
<protein>
    <submittedName>
        <fullName evidence="2">2-polyprenyl-6-methoxyphenol hydroxylase</fullName>
    </submittedName>
</protein>
<name>A0ABT1H434_9NOCA</name>